<feature type="domain" description="LysM" evidence="1">
    <location>
        <begin position="112"/>
        <end position="159"/>
    </location>
</feature>
<organism evidence="2">
    <name type="scientific">freshwater metagenome</name>
    <dbReference type="NCBI Taxonomy" id="449393"/>
    <lineage>
        <taxon>unclassified sequences</taxon>
        <taxon>metagenomes</taxon>
        <taxon>ecological metagenomes</taxon>
    </lineage>
</organism>
<dbReference type="SUPFAM" id="SSF54106">
    <property type="entry name" value="LysM domain"/>
    <property type="match status" value="1"/>
</dbReference>
<dbReference type="CDD" id="cd00118">
    <property type="entry name" value="LysM"/>
    <property type="match status" value="1"/>
</dbReference>
<dbReference type="SMART" id="SM00257">
    <property type="entry name" value="LysM"/>
    <property type="match status" value="1"/>
</dbReference>
<accession>A0A6J6G6B2</accession>
<dbReference type="AlphaFoldDB" id="A0A6J6G6B2"/>
<reference evidence="2" key="1">
    <citation type="submission" date="2020-05" db="EMBL/GenBank/DDBJ databases">
        <authorList>
            <person name="Chiriac C."/>
            <person name="Salcher M."/>
            <person name="Ghai R."/>
            <person name="Kavagutti S V."/>
        </authorList>
    </citation>
    <scope>NUCLEOTIDE SEQUENCE</scope>
</reference>
<dbReference type="Pfam" id="PF01476">
    <property type="entry name" value="LysM"/>
    <property type="match status" value="1"/>
</dbReference>
<dbReference type="InterPro" id="IPR018392">
    <property type="entry name" value="LysM"/>
</dbReference>
<dbReference type="PROSITE" id="PS51782">
    <property type="entry name" value="LYSM"/>
    <property type="match status" value="1"/>
</dbReference>
<gene>
    <name evidence="2" type="ORF">UFOPK1493_04062</name>
</gene>
<evidence type="ECO:0000313" key="2">
    <source>
        <dbReference type="EMBL" id="CAB4596912.1"/>
    </source>
</evidence>
<protein>
    <submittedName>
        <fullName evidence="2">Unannotated protein</fullName>
    </submittedName>
</protein>
<sequence>MSAVSASLAPRSTVRRPLAVVPTAPVATSFARRTAAAGPTSLPSRYTVPAGVLPRRLAGGRTVPRRATFVRRRVGAVVFVVALVCSVGSVTQRGLADRGVDPASGAAVGRATTYVVQPGDTLWGIAARFYPQADQAEVVDLLVAHNGGATIQAGQALDLP</sequence>
<name>A0A6J6G6B2_9ZZZZ</name>
<dbReference type="InterPro" id="IPR036779">
    <property type="entry name" value="LysM_dom_sf"/>
</dbReference>
<proteinExistence type="predicted"/>
<evidence type="ECO:0000259" key="1">
    <source>
        <dbReference type="PROSITE" id="PS51782"/>
    </source>
</evidence>
<dbReference type="EMBL" id="CAEZSR010000279">
    <property type="protein sequence ID" value="CAB4596912.1"/>
    <property type="molecule type" value="Genomic_DNA"/>
</dbReference>
<dbReference type="Gene3D" id="3.10.350.10">
    <property type="entry name" value="LysM domain"/>
    <property type="match status" value="1"/>
</dbReference>